<dbReference type="KEGG" id="rhy:RD110_15520"/>
<keyword evidence="1" id="KW-0732">Signal</keyword>
<evidence type="ECO:0008006" key="4">
    <source>
        <dbReference type="Google" id="ProtNLM"/>
    </source>
</evidence>
<feature type="signal peptide" evidence="1">
    <location>
        <begin position="1"/>
        <end position="22"/>
    </location>
</feature>
<dbReference type="STRING" id="1842727.RD110_15520"/>
<dbReference type="RefSeq" id="WP_076200310.1">
    <property type="nucleotide sequence ID" value="NZ_CP019236.1"/>
</dbReference>
<accession>A0A1P8JXK8</accession>
<protein>
    <recommendedName>
        <fullName evidence="4">Peptidase C51 domain-containing protein</fullName>
    </recommendedName>
</protein>
<reference evidence="2 3" key="1">
    <citation type="submission" date="2017-01" db="EMBL/GenBank/DDBJ databases">
        <authorList>
            <person name="Mah S.A."/>
            <person name="Swanson W.J."/>
            <person name="Moy G.W."/>
            <person name="Vacquier V.D."/>
        </authorList>
    </citation>
    <scope>NUCLEOTIDE SEQUENCE [LARGE SCALE GENOMIC DNA]</scope>
    <source>
        <strain evidence="2 3">DCY110</strain>
    </source>
</reference>
<sequence length="121" mass="13843">MRTIKALLATALLCAMCCVWLAAGRWRQWRGLPVKDNCFTWAVRNSSYDAGDGLMLHKSSSGWFPHVSVVRGARSKSRTRIAIEEFIPRHRVPQQRPPTTFDGQVRRTVLIRESESLDVEF</sequence>
<dbReference type="Proteomes" id="UP000186609">
    <property type="component" value="Chromosome"/>
</dbReference>
<evidence type="ECO:0000256" key="1">
    <source>
        <dbReference type="SAM" id="SignalP"/>
    </source>
</evidence>
<gene>
    <name evidence="2" type="ORF">RD110_15520</name>
</gene>
<proteinExistence type="predicted"/>
<name>A0A1P8JXK8_9BURK</name>
<organism evidence="2 3">
    <name type="scientific">Rhodoferax koreensis</name>
    <dbReference type="NCBI Taxonomy" id="1842727"/>
    <lineage>
        <taxon>Bacteria</taxon>
        <taxon>Pseudomonadati</taxon>
        <taxon>Pseudomonadota</taxon>
        <taxon>Betaproteobacteria</taxon>
        <taxon>Burkholderiales</taxon>
        <taxon>Comamonadaceae</taxon>
        <taxon>Rhodoferax</taxon>
    </lineage>
</organism>
<dbReference type="AlphaFoldDB" id="A0A1P8JXK8"/>
<evidence type="ECO:0000313" key="3">
    <source>
        <dbReference type="Proteomes" id="UP000186609"/>
    </source>
</evidence>
<keyword evidence="3" id="KW-1185">Reference proteome</keyword>
<dbReference type="EMBL" id="CP019236">
    <property type="protein sequence ID" value="APW38431.1"/>
    <property type="molecule type" value="Genomic_DNA"/>
</dbReference>
<evidence type="ECO:0000313" key="2">
    <source>
        <dbReference type="EMBL" id="APW38431.1"/>
    </source>
</evidence>
<feature type="chain" id="PRO_5013292389" description="Peptidase C51 domain-containing protein" evidence="1">
    <location>
        <begin position="23"/>
        <end position="121"/>
    </location>
</feature>